<proteinExistence type="inferred from homology"/>
<dbReference type="EMBL" id="ATHO01000149">
    <property type="protein sequence ID" value="EQB01936.1"/>
    <property type="molecule type" value="Genomic_DNA"/>
</dbReference>
<evidence type="ECO:0000256" key="3">
    <source>
        <dbReference type="ARBA" id="ARBA00022964"/>
    </source>
</evidence>
<dbReference type="AlphaFoldDB" id="T0GDU2"/>
<keyword evidence="4" id="KW-0560">Oxidoreductase</keyword>
<dbReference type="Pfam" id="PF02668">
    <property type="entry name" value="TauD"/>
    <property type="match status" value="1"/>
</dbReference>
<dbReference type="RefSeq" id="WP_021239463.1">
    <property type="nucleotide sequence ID" value="NZ_ATHO01000149.1"/>
</dbReference>
<dbReference type="Proteomes" id="UP000015525">
    <property type="component" value="Unassembled WGS sequence"/>
</dbReference>
<dbReference type="GO" id="GO:0046872">
    <property type="term" value="F:metal ion binding"/>
    <property type="evidence" value="ECO:0007669"/>
    <property type="project" value="UniProtKB-KW"/>
</dbReference>
<evidence type="ECO:0000313" key="8">
    <source>
        <dbReference type="Proteomes" id="UP000015525"/>
    </source>
</evidence>
<dbReference type="Gene3D" id="3.60.130.10">
    <property type="entry name" value="Clavaminate synthase-like"/>
    <property type="match status" value="1"/>
</dbReference>
<accession>T0GDU2</accession>
<organism evidence="7 8">
    <name type="scientific">Sphingobium quisquiliarum P25</name>
    <dbReference type="NCBI Taxonomy" id="1329909"/>
    <lineage>
        <taxon>Bacteria</taxon>
        <taxon>Pseudomonadati</taxon>
        <taxon>Pseudomonadota</taxon>
        <taxon>Alphaproteobacteria</taxon>
        <taxon>Sphingomonadales</taxon>
        <taxon>Sphingomonadaceae</taxon>
        <taxon>Sphingobium</taxon>
    </lineage>
</organism>
<evidence type="ECO:0000256" key="4">
    <source>
        <dbReference type="ARBA" id="ARBA00023002"/>
    </source>
</evidence>
<dbReference type="PANTHER" id="PTHR43779:SF3">
    <property type="entry name" value="(3R)-3-[(CARBOXYMETHYL)AMINO]FATTY ACID OXYGENASE_DECARBOXYLASE"/>
    <property type="match status" value="1"/>
</dbReference>
<dbReference type="InterPro" id="IPR051178">
    <property type="entry name" value="TfdA_dioxygenase"/>
</dbReference>
<evidence type="ECO:0000313" key="7">
    <source>
        <dbReference type="EMBL" id="EQB01936.1"/>
    </source>
</evidence>
<evidence type="ECO:0000256" key="5">
    <source>
        <dbReference type="ARBA" id="ARBA00023004"/>
    </source>
</evidence>
<protein>
    <recommendedName>
        <fullName evidence="6">TauD/TfdA-like domain-containing protein</fullName>
    </recommendedName>
</protein>
<feature type="domain" description="TauD/TfdA-like" evidence="6">
    <location>
        <begin position="9"/>
        <end position="254"/>
    </location>
</feature>
<dbReference type="InterPro" id="IPR003819">
    <property type="entry name" value="TauD/TfdA-like"/>
</dbReference>
<gene>
    <name evidence="7" type="ORF">L288_17090</name>
</gene>
<dbReference type="SUPFAM" id="SSF51197">
    <property type="entry name" value="Clavaminate synthase-like"/>
    <property type="match status" value="1"/>
</dbReference>
<keyword evidence="8" id="KW-1185">Reference proteome</keyword>
<dbReference type="PANTHER" id="PTHR43779">
    <property type="entry name" value="DIOXYGENASE RV0097-RELATED"/>
    <property type="match status" value="1"/>
</dbReference>
<dbReference type="InterPro" id="IPR042098">
    <property type="entry name" value="TauD-like_sf"/>
</dbReference>
<comment type="similarity">
    <text evidence="1">Belongs to the TfdA dioxygenase family.</text>
</comment>
<comment type="caution">
    <text evidence="7">The sequence shown here is derived from an EMBL/GenBank/DDBJ whole genome shotgun (WGS) entry which is preliminary data.</text>
</comment>
<sequence length="294" mass="32712">MQGNSPFETKALEPFGVEVVRDLSVPMSEGEGEALRDLFYREKLLLFRNQSITEDQHAALLAHIGPVLGSRGEYREISSDGNLGAGPLCWHSDLSFTPEPFKGLSLYALEVNPGQSATRFASATRAVTLLPNALRARVAEMDAVALISPVQSHRQLAYTLPPFFPQQTRPAILPHPETGEPVLYVSQMQTARIGGLPQEEGENLLEELFSTLYAPENVYEHRWHDGDLVIWDNIALQHSRPDLTTHTPRRLRRIALAAKSFFDLCPQFDLNDPRVAAWARGDIHALDEIAEEAG</sequence>
<dbReference type="GO" id="GO:0016706">
    <property type="term" value="F:2-oxoglutarate-dependent dioxygenase activity"/>
    <property type="evidence" value="ECO:0007669"/>
    <property type="project" value="UniProtKB-ARBA"/>
</dbReference>
<keyword evidence="2" id="KW-0479">Metal-binding</keyword>
<evidence type="ECO:0000259" key="6">
    <source>
        <dbReference type="Pfam" id="PF02668"/>
    </source>
</evidence>
<keyword evidence="3" id="KW-0223">Dioxygenase</keyword>
<evidence type="ECO:0000256" key="2">
    <source>
        <dbReference type="ARBA" id="ARBA00022723"/>
    </source>
</evidence>
<reference evidence="7 8" key="1">
    <citation type="journal article" date="2013" name="Genome Announc.">
        <title>Draft Genome Sequence of Sphingobium quisquiliarum Strain P25T, a Novel Hexachlorocyclohexane (HCH)-Degrading Bacterium Isolated from an HCH Dumpsite.</title>
        <authorList>
            <person name="Kumar Singh A."/>
            <person name="Sangwan N."/>
            <person name="Sharma A."/>
            <person name="Gupta V."/>
            <person name="Khurana J.P."/>
            <person name="Lal R."/>
        </authorList>
    </citation>
    <scope>NUCLEOTIDE SEQUENCE [LARGE SCALE GENOMIC DNA]</scope>
    <source>
        <strain evidence="7 8">P25</strain>
    </source>
</reference>
<name>T0GDU2_9SPHN</name>
<evidence type="ECO:0000256" key="1">
    <source>
        <dbReference type="ARBA" id="ARBA00005896"/>
    </source>
</evidence>
<keyword evidence="5" id="KW-0408">Iron</keyword>
<dbReference type="PATRIC" id="fig|1329909.3.peg.3294"/>